<dbReference type="InterPro" id="IPR000673">
    <property type="entry name" value="Sig_transdc_resp-reg_Me-estase"/>
</dbReference>
<comment type="catalytic activity">
    <reaction evidence="3">
        <text>[protein]-L-glutamate 5-O-methyl ester + H2O = L-glutamyl-[protein] + methanol + H(+)</text>
        <dbReference type="Rhea" id="RHEA:23236"/>
        <dbReference type="Rhea" id="RHEA-COMP:10208"/>
        <dbReference type="Rhea" id="RHEA-COMP:10311"/>
        <dbReference type="ChEBI" id="CHEBI:15377"/>
        <dbReference type="ChEBI" id="CHEBI:15378"/>
        <dbReference type="ChEBI" id="CHEBI:17790"/>
        <dbReference type="ChEBI" id="CHEBI:29973"/>
        <dbReference type="ChEBI" id="CHEBI:82795"/>
        <dbReference type="EC" id="3.1.1.61"/>
    </reaction>
</comment>
<protein>
    <recommendedName>
        <fullName evidence="2">protein-glutamate methylesterase</fullName>
        <ecNumber evidence="2">3.1.1.61</ecNumber>
    </recommendedName>
</protein>
<organism evidence="6 7">
    <name type="scientific">Mycobacterium talmoniae</name>
    <dbReference type="NCBI Taxonomy" id="1858794"/>
    <lineage>
        <taxon>Bacteria</taxon>
        <taxon>Bacillati</taxon>
        <taxon>Actinomycetota</taxon>
        <taxon>Actinomycetes</taxon>
        <taxon>Mycobacteriales</taxon>
        <taxon>Mycobacteriaceae</taxon>
        <taxon>Mycobacterium</taxon>
    </lineage>
</organism>
<dbReference type="InterPro" id="IPR035909">
    <property type="entry name" value="CheB_C"/>
</dbReference>
<dbReference type="AlphaFoldDB" id="A0A2S8BJ17"/>
<dbReference type="GO" id="GO:0006935">
    <property type="term" value="P:chemotaxis"/>
    <property type="evidence" value="ECO:0007669"/>
    <property type="project" value="UniProtKB-UniRule"/>
</dbReference>
<dbReference type="PIRSF" id="PIRSF036461">
    <property type="entry name" value="Chmtx_methlestr"/>
    <property type="match status" value="1"/>
</dbReference>
<keyword evidence="1 4" id="KW-0378">Hydrolase</keyword>
<comment type="caution">
    <text evidence="6">The sequence shown here is derived from an EMBL/GenBank/DDBJ whole genome shotgun (WGS) entry which is preliminary data.</text>
</comment>
<dbReference type="EMBL" id="PPEA01000447">
    <property type="protein sequence ID" value="PQM46681.1"/>
    <property type="molecule type" value="Genomic_DNA"/>
</dbReference>
<evidence type="ECO:0000256" key="2">
    <source>
        <dbReference type="ARBA" id="ARBA00039140"/>
    </source>
</evidence>
<evidence type="ECO:0000259" key="5">
    <source>
        <dbReference type="PROSITE" id="PS50122"/>
    </source>
</evidence>
<dbReference type="InterPro" id="IPR011247">
    <property type="entry name" value="Chemotax_prot-Glu_Me-esterase"/>
</dbReference>
<name>A0A2S8BJ17_9MYCO</name>
<dbReference type="GO" id="GO:0008984">
    <property type="term" value="F:protein-glutamate methylesterase activity"/>
    <property type="evidence" value="ECO:0007669"/>
    <property type="project" value="UniProtKB-EC"/>
</dbReference>
<feature type="domain" description="CheB-type methylesterase" evidence="5">
    <location>
        <begin position="4"/>
        <end position="186"/>
    </location>
</feature>
<dbReference type="GO" id="GO:0000156">
    <property type="term" value="F:phosphorelay response regulator activity"/>
    <property type="evidence" value="ECO:0007669"/>
    <property type="project" value="InterPro"/>
</dbReference>
<feature type="active site" evidence="4">
    <location>
        <position position="43"/>
    </location>
</feature>
<evidence type="ECO:0000256" key="4">
    <source>
        <dbReference type="PROSITE-ProRule" id="PRU00050"/>
    </source>
</evidence>
<dbReference type="Gene3D" id="3.40.50.180">
    <property type="entry name" value="Methylesterase CheB, C-terminal domain"/>
    <property type="match status" value="1"/>
</dbReference>
<reference evidence="6 7" key="1">
    <citation type="journal article" date="2017" name="Int. J. Syst. Evol. Microbiol.">
        <title>Mycobacterium talmoniae sp. nov., a slowly growing mycobacterium isolated from human respiratory samples.</title>
        <authorList>
            <person name="Davidson R.M."/>
            <person name="DeGroote M.A."/>
            <person name="Marola J.L."/>
            <person name="Buss S."/>
            <person name="Jones V."/>
            <person name="McNeil M.R."/>
            <person name="Freifeld A.G."/>
            <person name="Elaine Epperson L."/>
            <person name="Hasan N.A."/>
            <person name="Jackson M."/>
            <person name="Iwen P.C."/>
            <person name="Salfinger M."/>
            <person name="Strong M."/>
        </authorList>
    </citation>
    <scope>NUCLEOTIDE SEQUENCE [LARGE SCALE GENOMIC DNA]</scope>
    <source>
        <strain evidence="6 7">ATCC BAA-2683</strain>
    </source>
</reference>
<sequence length="332" mass="35355">MADENSTLNVIAVGASAGGVEALTTFAAGLAPDLPYAILVVLHMPADAPSVLARILDRSGPLRAVTAAHGARLAHGTIHVAAPNRHLLLHDGQIVLSEGPTENGHRPAINALFRSVALAHAHRAVGVLLSGVLDDGVLGSAAIRSRSGTTIAQSPTDALFPAMPQNAINAGVIDHQVPAAEMGGLLKQLAARVFEEHDMEPDARMELENRIAMARRFSTEFNAEALGSPSGYTCPDCNGSLVTVSDGNYRCHVGHAWTADALLRARDDEVEDALWIALRSLQEKAKLSRRLADEVPPGMLSERYHALADEAEHAMSVLGRRLATAYRKQRRD</sequence>
<dbReference type="Pfam" id="PF01339">
    <property type="entry name" value="CheB_methylest"/>
    <property type="match status" value="1"/>
</dbReference>
<gene>
    <name evidence="6" type="primary">cheB_1</name>
    <name evidence="6" type="ORF">C1Y40_03118</name>
</gene>
<dbReference type="CDD" id="cd16433">
    <property type="entry name" value="CheB"/>
    <property type="match status" value="1"/>
</dbReference>
<dbReference type="PROSITE" id="PS50122">
    <property type="entry name" value="CHEB"/>
    <property type="match status" value="1"/>
</dbReference>
<evidence type="ECO:0000256" key="1">
    <source>
        <dbReference type="ARBA" id="ARBA00022801"/>
    </source>
</evidence>
<dbReference type="Proteomes" id="UP000238296">
    <property type="component" value="Unassembled WGS sequence"/>
</dbReference>
<dbReference type="PANTHER" id="PTHR42872">
    <property type="entry name" value="PROTEIN-GLUTAMATE METHYLESTERASE/PROTEIN-GLUTAMINE GLUTAMINASE"/>
    <property type="match status" value="1"/>
</dbReference>
<evidence type="ECO:0000313" key="6">
    <source>
        <dbReference type="EMBL" id="PQM46681.1"/>
    </source>
</evidence>
<dbReference type="SUPFAM" id="SSF52738">
    <property type="entry name" value="Methylesterase CheB, C-terminal domain"/>
    <property type="match status" value="1"/>
</dbReference>
<dbReference type="PANTHER" id="PTHR42872:SF6">
    <property type="entry name" value="PROTEIN-GLUTAMATE METHYLESTERASE_PROTEIN-GLUTAMINE GLUTAMINASE"/>
    <property type="match status" value="1"/>
</dbReference>
<keyword evidence="4" id="KW-0145">Chemotaxis</keyword>
<feature type="active site" evidence="4">
    <location>
        <position position="135"/>
    </location>
</feature>
<dbReference type="GO" id="GO:0005737">
    <property type="term" value="C:cytoplasm"/>
    <property type="evidence" value="ECO:0007669"/>
    <property type="project" value="InterPro"/>
</dbReference>
<evidence type="ECO:0000313" key="7">
    <source>
        <dbReference type="Proteomes" id="UP000238296"/>
    </source>
</evidence>
<dbReference type="EC" id="3.1.1.61" evidence="2"/>
<evidence type="ECO:0000256" key="3">
    <source>
        <dbReference type="ARBA" id="ARBA00048267"/>
    </source>
</evidence>
<feature type="active site" evidence="4">
    <location>
        <position position="16"/>
    </location>
</feature>
<accession>A0A2S8BJ17</accession>
<proteinExistence type="predicted"/>